<dbReference type="OrthoDB" id="6549770at2"/>
<reference evidence="2 3" key="2">
    <citation type="submission" date="2015-03" db="EMBL/GenBank/DDBJ databases">
        <authorList>
            <person name="Chan K.-G."/>
        </authorList>
    </citation>
    <scope>NUCLEOTIDE SEQUENCE [LARGE SCALE GENOMIC DNA]</scope>
    <source>
        <strain evidence="2 3">RB-25</strain>
    </source>
</reference>
<dbReference type="Proteomes" id="UP000019030">
    <property type="component" value="Chromosome"/>
</dbReference>
<dbReference type="KEGG" id="sfo:Z042_08725"/>
<proteinExistence type="predicted"/>
<gene>
    <name evidence="2" type="ORF">Z042_08725</name>
</gene>
<evidence type="ECO:0000313" key="2">
    <source>
        <dbReference type="EMBL" id="AHG19695.1"/>
    </source>
</evidence>
<sequence length="112" mass="12836">MKKIFYAALLLLPLSGYAAVNDCRSWPESMAEVWLKNQNIVDISQLEEEKTEVTLLASEKKGNDIYTQVFHFTFQDKNGKKYEIITQNDASEDECSASEVNIFLISKKEVNH</sequence>
<dbReference type="HOGENOM" id="CLU_170149_0_0_6"/>
<name>W0LCJ9_9GAMM</name>
<evidence type="ECO:0000256" key="1">
    <source>
        <dbReference type="SAM" id="SignalP"/>
    </source>
</evidence>
<dbReference type="PATRIC" id="fig|1441930.4.peg.1737"/>
<accession>W0LCJ9</accession>
<reference evidence="2 3" key="1">
    <citation type="submission" date="2014-01" db="EMBL/GenBank/DDBJ databases">
        <title>Isolation of Serratia multitudinisentens RB-25 from Ex-Landfill site.</title>
        <authorList>
            <person name="Robson E.H.J."/>
        </authorList>
    </citation>
    <scope>NUCLEOTIDE SEQUENCE [LARGE SCALE GENOMIC DNA]</scope>
    <source>
        <strain evidence="2 3">RB-25</strain>
    </source>
</reference>
<protein>
    <submittedName>
        <fullName evidence="2">Uncharacterized protein</fullName>
    </submittedName>
</protein>
<dbReference type="eggNOG" id="ENOG5033228">
    <property type="taxonomic scope" value="Bacteria"/>
</dbReference>
<organism evidence="2 3">
    <name type="scientific">Chania multitudinisentens RB-25</name>
    <dbReference type="NCBI Taxonomy" id="1441930"/>
    <lineage>
        <taxon>Bacteria</taxon>
        <taxon>Pseudomonadati</taxon>
        <taxon>Pseudomonadota</taxon>
        <taxon>Gammaproteobacteria</taxon>
        <taxon>Enterobacterales</taxon>
        <taxon>Yersiniaceae</taxon>
        <taxon>Chania</taxon>
    </lineage>
</organism>
<dbReference type="EMBL" id="CP007044">
    <property type="protein sequence ID" value="AHG19695.1"/>
    <property type="molecule type" value="Genomic_DNA"/>
</dbReference>
<dbReference type="AlphaFoldDB" id="W0LCJ9"/>
<dbReference type="RefSeq" id="WP_024911172.1">
    <property type="nucleotide sequence ID" value="NZ_CP007044.2"/>
</dbReference>
<keyword evidence="3" id="KW-1185">Reference proteome</keyword>
<evidence type="ECO:0000313" key="3">
    <source>
        <dbReference type="Proteomes" id="UP000019030"/>
    </source>
</evidence>
<feature type="chain" id="PRO_5004791986" evidence="1">
    <location>
        <begin position="19"/>
        <end position="112"/>
    </location>
</feature>
<feature type="signal peptide" evidence="1">
    <location>
        <begin position="1"/>
        <end position="18"/>
    </location>
</feature>
<keyword evidence="1" id="KW-0732">Signal</keyword>